<sequence>PQPRLSLPKGEKATAPQSVPQCSWEGSSQPPAGQKLVHCGSKDTGTMAFGQPWDCEAMDDDAVWTHCPRATSDTRQGTDETNRQQAAQETRGEVAALALPPPCSGTTL</sequence>
<evidence type="ECO:0000256" key="1">
    <source>
        <dbReference type="SAM" id="MobiDB-lite"/>
    </source>
</evidence>
<dbReference type="EMBL" id="AQIB01146458">
    <property type="status" value="NOT_ANNOTATED_CDS"/>
    <property type="molecule type" value="Genomic_DNA"/>
</dbReference>
<evidence type="ECO:0000313" key="3">
    <source>
        <dbReference type="Proteomes" id="UP000029965"/>
    </source>
</evidence>
<accession>A0A0D9R502</accession>
<keyword evidence="3" id="KW-1185">Reference proteome</keyword>
<reference evidence="2" key="2">
    <citation type="submission" date="2025-08" db="UniProtKB">
        <authorList>
            <consortium name="Ensembl"/>
        </authorList>
    </citation>
    <scope>IDENTIFICATION</scope>
</reference>
<reference evidence="2 3" key="1">
    <citation type="submission" date="2014-03" db="EMBL/GenBank/DDBJ databases">
        <authorList>
            <person name="Warren W."/>
            <person name="Wilson R.K."/>
        </authorList>
    </citation>
    <scope>NUCLEOTIDE SEQUENCE</scope>
</reference>
<dbReference type="AlphaFoldDB" id="A0A0D9R502"/>
<feature type="region of interest" description="Disordered" evidence="1">
    <location>
        <begin position="69"/>
        <end position="108"/>
    </location>
</feature>
<feature type="compositionally biased region" description="Pro residues" evidence="1">
    <location>
        <begin position="99"/>
        <end position="108"/>
    </location>
</feature>
<dbReference type="Proteomes" id="UP000029965">
    <property type="component" value="Chromosome 2"/>
</dbReference>
<dbReference type="eggNOG" id="ENOG502TM2Q">
    <property type="taxonomic scope" value="Eukaryota"/>
</dbReference>
<evidence type="ECO:0000313" key="2">
    <source>
        <dbReference type="Ensembl" id="ENSCSAP00000003691.1"/>
    </source>
</evidence>
<dbReference type="Ensembl" id="ENSCSAT00000005475.1">
    <property type="protein sequence ID" value="ENSCSAP00000003691.1"/>
    <property type="gene ID" value="ENSCSAG00000007430.1"/>
</dbReference>
<organism evidence="2 3">
    <name type="scientific">Chlorocebus sabaeus</name>
    <name type="common">Green monkey</name>
    <name type="synonym">Simia sabaea</name>
    <dbReference type="NCBI Taxonomy" id="60711"/>
    <lineage>
        <taxon>Eukaryota</taxon>
        <taxon>Metazoa</taxon>
        <taxon>Chordata</taxon>
        <taxon>Craniata</taxon>
        <taxon>Vertebrata</taxon>
        <taxon>Euteleostomi</taxon>
        <taxon>Mammalia</taxon>
        <taxon>Eutheria</taxon>
        <taxon>Euarchontoglires</taxon>
        <taxon>Primates</taxon>
        <taxon>Haplorrhini</taxon>
        <taxon>Catarrhini</taxon>
        <taxon>Cercopithecidae</taxon>
        <taxon>Cercopithecinae</taxon>
        <taxon>Chlorocebus</taxon>
    </lineage>
</organism>
<dbReference type="Bgee" id="ENSCSAG00000007430">
    <property type="expression patterns" value="Expressed in Ammon's horn and 2 other cell types or tissues"/>
</dbReference>
<reference evidence="2" key="3">
    <citation type="submission" date="2025-09" db="UniProtKB">
        <authorList>
            <consortium name="Ensembl"/>
        </authorList>
    </citation>
    <scope>IDENTIFICATION</scope>
</reference>
<proteinExistence type="predicted"/>
<feature type="region of interest" description="Disordered" evidence="1">
    <location>
        <begin position="1"/>
        <end position="35"/>
    </location>
</feature>
<name>A0A0D9R502_CHLSB</name>
<feature type="compositionally biased region" description="Polar residues" evidence="1">
    <location>
        <begin position="15"/>
        <end position="31"/>
    </location>
</feature>
<protein>
    <submittedName>
        <fullName evidence="2">Uncharacterized protein</fullName>
    </submittedName>
</protein>